<dbReference type="OrthoDB" id="6512771at2759"/>
<keyword evidence="3" id="KW-1185">Reference proteome</keyword>
<dbReference type="PROSITE" id="PS51061">
    <property type="entry name" value="R3H"/>
    <property type="match status" value="1"/>
</dbReference>
<dbReference type="AlphaFoldDB" id="R8BF96"/>
<organism evidence="2 3">
    <name type="scientific">Phaeoacremonium minimum (strain UCR-PA7)</name>
    <name type="common">Esca disease fungus</name>
    <name type="synonym">Togninia minima</name>
    <dbReference type="NCBI Taxonomy" id="1286976"/>
    <lineage>
        <taxon>Eukaryota</taxon>
        <taxon>Fungi</taxon>
        <taxon>Dikarya</taxon>
        <taxon>Ascomycota</taxon>
        <taxon>Pezizomycotina</taxon>
        <taxon>Sordariomycetes</taxon>
        <taxon>Sordariomycetidae</taxon>
        <taxon>Togniniales</taxon>
        <taxon>Togniniaceae</taxon>
        <taxon>Phaeoacremonium</taxon>
    </lineage>
</organism>
<gene>
    <name evidence="2" type="ORF">UCRPA7_6561</name>
</gene>
<dbReference type="GO" id="GO:0003676">
    <property type="term" value="F:nucleic acid binding"/>
    <property type="evidence" value="ECO:0007669"/>
    <property type="project" value="UniProtKB-UniRule"/>
</dbReference>
<dbReference type="eggNOG" id="KOG1952">
    <property type="taxonomic scope" value="Eukaryota"/>
</dbReference>
<protein>
    <submittedName>
        <fullName evidence="2">Putative nf-x1-type zinc finger protein nfxl1 protein</fullName>
    </submittedName>
</protein>
<evidence type="ECO:0000313" key="2">
    <source>
        <dbReference type="EMBL" id="EON97962.1"/>
    </source>
</evidence>
<evidence type="ECO:0000313" key="3">
    <source>
        <dbReference type="Proteomes" id="UP000014074"/>
    </source>
</evidence>
<dbReference type="EMBL" id="KB933247">
    <property type="protein sequence ID" value="EON97962.1"/>
    <property type="molecule type" value="Genomic_DNA"/>
</dbReference>
<dbReference type="FunFam" id="3.30.1370.50:FF:000006">
    <property type="entry name" value="NF-X1 finger transcription factor"/>
    <property type="match status" value="1"/>
</dbReference>
<evidence type="ECO:0000259" key="1">
    <source>
        <dbReference type="PROSITE" id="PS51061"/>
    </source>
</evidence>
<dbReference type="InterPro" id="IPR001374">
    <property type="entry name" value="R3H_dom"/>
</dbReference>
<dbReference type="SUPFAM" id="SSF82708">
    <property type="entry name" value="R3H domain"/>
    <property type="match status" value="1"/>
</dbReference>
<feature type="domain" description="R3H" evidence="1">
    <location>
        <begin position="27"/>
        <end position="100"/>
    </location>
</feature>
<proteinExistence type="predicted"/>
<sequence>MPKRNRQLAAALNIDPDTHTNDHIPYQDLTLKLFKDNLEWAQAQEKEVRIFSESNLRNIRFKPMKSTQRQFLHTLAEDYGLDSESQDPEPHRHVVLFKGPRFVSAPTKSLLQCLKLSRTAPRLAPAAAPLVKPTTQQYFNALLLSTPRFGLMVNEVESALAGDLASHNIPGLTFTTNFLPADEVVIKANTKTTAASIASGPVPTPLMIESALAALKPKVAKTVASLSLAGGVALCHADSSLNITRREGDTAADSGGWSTVASRAAARPRQMVSTPVVQKAPSAFLALRKIKKKEEPEPVDDDWETAAEKIEDAPAEVPAES</sequence>
<accession>R8BF96</accession>
<dbReference type="Proteomes" id="UP000014074">
    <property type="component" value="Unassembled WGS sequence"/>
</dbReference>
<dbReference type="Gene3D" id="3.30.1370.50">
    <property type="entry name" value="R3H-like domain"/>
    <property type="match status" value="1"/>
</dbReference>
<dbReference type="SMART" id="SM00393">
    <property type="entry name" value="R3H"/>
    <property type="match status" value="1"/>
</dbReference>
<dbReference type="InterPro" id="IPR036867">
    <property type="entry name" value="R3H_dom_sf"/>
</dbReference>
<dbReference type="RefSeq" id="XP_007917289.1">
    <property type="nucleotide sequence ID" value="XM_007919098.1"/>
</dbReference>
<reference evidence="3" key="1">
    <citation type="journal article" date="2013" name="Genome Announc.">
        <title>Draft genome sequence of the ascomycete Phaeoacremonium aleophilum strain UCR-PA7, a causal agent of the esca disease complex in grapevines.</title>
        <authorList>
            <person name="Blanco-Ulate B."/>
            <person name="Rolshausen P."/>
            <person name="Cantu D."/>
        </authorList>
    </citation>
    <scope>NUCLEOTIDE SEQUENCE [LARGE SCALE GENOMIC DNA]</scope>
    <source>
        <strain evidence="3">UCR-PA7</strain>
    </source>
</reference>
<dbReference type="HOGENOM" id="CLU_037542_0_0_1"/>
<dbReference type="Pfam" id="PF01424">
    <property type="entry name" value="R3H"/>
    <property type="match status" value="1"/>
</dbReference>
<name>R8BF96_PHAM7</name>
<dbReference type="KEGG" id="tmn:UCRPA7_6561"/>
<dbReference type="GeneID" id="19327230"/>